<reference evidence="2 3" key="1">
    <citation type="submission" date="2016-04" db="EMBL/GenBank/DDBJ databases">
        <title>The genome of Intoshia linei affirms orthonectids as highly simplified spiralians.</title>
        <authorList>
            <person name="Mikhailov K.V."/>
            <person name="Slusarev G.S."/>
            <person name="Nikitin M.A."/>
            <person name="Logacheva M.D."/>
            <person name="Penin A."/>
            <person name="Aleoshin V."/>
            <person name="Panchin Y.V."/>
        </authorList>
    </citation>
    <scope>NUCLEOTIDE SEQUENCE [LARGE SCALE GENOMIC DNA]</scope>
    <source>
        <strain evidence="2">Intl2013</strain>
        <tissue evidence="2">Whole animal</tissue>
    </source>
</reference>
<accession>A0A177B9H6</accession>
<dbReference type="OrthoDB" id="7693469at2759"/>
<keyword evidence="3" id="KW-1185">Reference proteome</keyword>
<gene>
    <name evidence="2" type="ORF">A3Q56_01357</name>
</gene>
<dbReference type="SUPFAM" id="SSF57756">
    <property type="entry name" value="Retrovirus zinc finger-like domains"/>
    <property type="match status" value="1"/>
</dbReference>
<evidence type="ECO:0000313" key="3">
    <source>
        <dbReference type="Proteomes" id="UP000078046"/>
    </source>
</evidence>
<protein>
    <recommendedName>
        <fullName evidence="1">CCHC-type domain-containing protein</fullName>
    </recommendedName>
</protein>
<dbReference type="InterPro" id="IPR001878">
    <property type="entry name" value="Znf_CCHC"/>
</dbReference>
<comment type="caution">
    <text evidence="2">The sequence shown here is derived from an EMBL/GenBank/DDBJ whole genome shotgun (WGS) entry which is preliminary data.</text>
</comment>
<sequence length="198" mass="23130">MLSTNQDDQWKMLKEQLTNDDFVTLCRMRMDNATIKPSEALESLAKGFMSISTFIAEVNIFKMMQKNNESINDYFNRLMNIVNTTSWDTSEAEKQIMKILEVNTMHADKLPSSQKSVKCFNCQEYGHISRNYSRDIKPVMNRRIIENNNEHTHELKIRQNDEDVSLTFIIDTGSQINCLSHESFKKFKNVKIYPIDVS</sequence>
<evidence type="ECO:0000313" key="2">
    <source>
        <dbReference type="EMBL" id="OAF70885.1"/>
    </source>
</evidence>
<organism evidence="2 3">
    <name type="scientific">Intoshia linei</name>
    <dbReference type="NCBI Taxonomy" id="1819745"/>
    <lineage>
        <taxon>Eukaryota</taxon>
        <taxon>Metazoa</taxon>
        <taxon>Spiralia</taxon>
        <taxon>Lophotrochozoa</taxon>
        <taxon>Mesozoa</taxon>
        <taxon>Orthonectida</taxon>
        <taxon>Rhopaluridae</taxon>
        <taxon>Intoshia</taxon>
    </lineage>
</organism>
<dbReference type="GO" id="GO:0003676">
    <property type="term" value="F:nucleic acid binding"/>
    <property type="evidence" value="ECO:0007669"/>
    <property type="project" value="InterPro"/>
</dbReference>
<dbReference type="GO" id="GO:0008270">
    <property type="term" value="F:zinc ion binding"/>
    <property type="evidence" value="ECO:0007669"/>
    <property type="project" value="InterPro"/>
</dbReference>
<dbReference type="Pfam" id="PF00098">
    <property type="entry name" value="zf-CCHC"/>
    <property type="match status" value="1"/>
</dbReference>
<dbReference type="Gene3D" id="4.10.60.10">
    <property type="entry name" value="Zinc finger, CCHC-type"/>
    <property type="match status" value="1"/>
</dbReference>
<name>A0A177B9H6_9BILA</name>
<feature type="domain" description="CCHC-type" evidence="1">
    <location>
        <begin position="118"/>
        <end position="131"/>
    </location>
</feature>
<dbReference type="InterPro" id="IPR036875">
    <property type="entry name" value="Znf_CCHC_sf"/>
</dbReference>
<evidence type="ECO:0000259" key="1">
    <source>
        <dbReference type="Pfam" id="PF00098"/>
    </source>
</evidence>
<dbReference type="AlphaFoldDB" id="A0A177B9H6"/>
<dbReference type="EMBL" id="LWCA01000102">
    <property type="protein sequence ID" value="OAF70885.1"/>
    <property type="molecule type" value="Genomic_DNA"/>
</dbReference>
<proteinExistence type="predicted"/>
<dbReference type="Proteomes" id="UP000078046">
    <property type="component" value="Unassembled WGS sequence"/>
</dbReference>